<evidence type="ECO:0000256" key="7">
    <source>
        <dbReference type="RuleBase" id="RU363032"/>
    </source>
</evidence>
<evidence type="ECO:0000256" key="6">
    <source>
        <dbReference type="ARBA" id="ARBA00023136"/>
    </source>
</evidence>
<feature type="transmembrane region" description="Helical" evidence="7">
    <location>
        <begin position="134"/>
        <end position="156"/>
    </location>
</feature>
<name>A0ABN2GUT0_9MICO</name>
<keyword evidence="4 7" id="KW-0812">Transmembrane</keyword>
<evidence type="ECO:0000259" key="8">
    <source>
        <dbReference type="PROSITE" id="PS50928"/>
    </source>
</evidence>
<dbReference type="CDD" id="cd06261">
    <property type="entry name" value="TM_PBP2"/>
    <property type="match status" value="1"/>
</dbReference>
<organism evidence="9 10">
    <name type="scientific">Microbacterium lacus</name>
    <dbReference type="NCBI Taxonomy" id="415217"/>
    <lineage>
        <taxon>Bacteria</taxon>
        <taxon>Bacillati</taxon>
        <taxon>Actinomycetota</taxon>
        <taxon>Actinomycetes</taxon>
        <taxon>Micrococcales</taxon>
        <taxon>Microbacteriaceae</taxon>
        <taxon>Microbacterium</taxon>
    </lineage>
</organism>
<dbReference type="EMBL" id="BAAAPK010000001">
    <property type="protein sequence ID" value="GAA1677191.1"/>
    <property type="molecule type" value="Genomic_DNA"/>
</dbReference>
<feature type="transmembrane region" description="Helical" evidence="7">
    <location>
        <begin position="430"/>
        <end position="454"/>
    </location>
</feature>
<dbReference type="SUPFAM" id="SSF161098">
    <property type="entry name" value="MetI-like"/>
    <property type="match status" value="1"/>
</dbReference>
<keyword evidence="6 7" id="KW-0472">Membrane</keyword>
<accession>A0ABN2GUT0</accession>
<feature type="transmembrane region" description="Helical" evidence="7">
    <location>
        <begin position="252"/>
        <end position="275"/>
    </location>
</feature>
<dbReference type="RefSeq" id="WP_344054391.1">
    <property type="nucleotide sequence ID" value="NZ_BAAAPK010000001.1"/>
</dbReference>
<feature type="transmembrane region" description="Helical" evidence="7">
    <location>
        <begin position="368"/>
        <end position="387"/>
    </location>
</feature>
<dbReference type="Pfam" id="PF00528">
    <property type="entry name" value="BPD_transp_1"/>
    <property type="match status" value="1"/>
</dbReference>
<feature type="transmembrane region" description="Helical" evidence="7">
    <location>
        <begin position="9"/>
        <end position="30"/>
    </location>
</feature>
<feature type="transmembrane region" description="Helical" evidence="7">
    <location>
        <begin position="168"/>
        <end position="189"/>
    </location>
</feature>
<keyword evidence="10" id="KW-1185">Reference proteome</keyword>
<evidence type="ECO:0000313" key="10">
    <source>
        <dbReference type="Proteomes" id="UP001500596"/>
    </source>
</evidence>
<protein>
    <recommendedName>
        <fullName evidence="8">ABC transmembrane type-1 domain-containing protein</fullName>
    </recommendedName>
</protein>
<dbReference type="InterPro" id="IPR000515">
    <property type="entry name" value="MetI-like"/>
</dbReference>
<comment type="caution">
    <text evidence="9">The sequence shown here is derived from an EMBL/GenBank/DDBJ whole genome shotgun (WGS) entry which is preliminary data.</text>
</comment>
<dbReference type="PANTHER" id="PTHR43163:SF9">
    <property type="entry name" value="ABC TRANSPORTER PERMEASE PROTEIN"/>
    <property type="match status" value="1"/>
</dbReference>
<evidence type="ECO:0000313" key="9">
    <source>
        <dbReference type="EMBL" id="GAA1677191.1"/>
    </source>
</evidence>
<evidence type="ECO:0000256" key="3">
    <source>
        <dbReference type="ARBA" id="ARBA00022475"/>
    </source>
</evidence>
<feature type="transmembrane region" description="Helical" evidence="7">
    <location>
        <begin position="474"/>
        <end position="498"/>
    </location>
</feature>
<feature type="transmembrane region" description="Helical" evidence="7">
    <location>
        <begin position="281"/>
        <end position="302"/>
    </location>
</feature>
<dbReference type="PROSITE" id="PS50928">
    <property type="entry name" value="ABC_TM1"/>
    <property type="match status" value="1"/>
</dbReference>
<comment type="similarity">
    <text evidence="7">Belongs to the binding-protein-dependent transport system permease family.</text>
</comment>
<dbReference type="InterPro" id="IPR035906">
    <property type="entry name" value="MetI-like_sf"/>
</dbReference>
<evidence type="ECO:0000256" key="1">
    <source>
        <dbReference type="ARBA" id="ARBA00004651"/>
    </source>
</evidence>
<dbReference type="PANTHER" id="PTHR43163">
    <property type="entry name" value="DIPEPTIDE TRANSPORT SYSTEM PERMEASE PROTEIN DPPB-RELATED"/>
    <property type="match status" value="1"/>
</dbReference>
<feature type="transmembrane region" description="Helical" evidence="7">
    <location>
        <begin position="309"/>
        <end position="326"/>
    </location>
</feature>
<evidence type="ECO:0000256" key="4">
    <source>
        <dbReference type="ARBA" id="ARBA00022692"/>
    </source>
</evidence>
<feature type="transmembrane region" description="Helical" evidence="7">
    <location>
        <begin position="196"/>
        <end position="220"/>
    </location>
</feature>
<dbReference type="Gene3D" id="1.10.3720.10">
    <property type="entry name" value="MetI-like"/>
    <property type="match status" value="1"/>
</dbReference>
<dbReference type="Proteomes" id="UP001500596">
    <property type="component" value="Unassembled WGS sequence"/>
</dbReference>
<feature type="transmembrane region" description="Helical" evidence="7">
    <location>
        <begin position="99"/>
        <end position="122"/>
    </location>
</feature>
<comment type="subcellular location">
    <subcellularLocation>
        <location evidence="1 7">Cell membrane</location>
        <topology evidence="1 7">Multi-pass membrane protein</topology>
    </subcellularLocation>
</comment>
<feature type="transmembrane region" description="Helical" evidence="7">
    <location>
        <begin position="226"/>
        <end position="245"/>
    </location>
</feature>
<evidence type="ECO:0000256" key="2">
    <source>
        <dbReference type="ARBA" id="ARBA00022448"/>
    </source>
</evidence>
<sequence>MASFIIRRLIASIFVLFAATFLMYILTTFAGDPLEELRQGNAPNKAELIEARTKLLNLDVPPPLRYFLWLGALFRGDFGVSVQNQPVNILLGNAITSTLTLVTTATVVAIILGLTVGIISALRQYSGFDYSVTLISFLFFSLPIFWVAVLLKQYGAIQLNNWLAEPTIAIPVIIVVSLIAGVLWMSLLGGKAKKRFIVFGIAAVATAAVLIYLSATQWFADPSIGIVVYSASAIGIAFGITAISTGLRNRRALYASLVVAVLGIALYFPMINYILNGMTLWFFLLLMVLAIVVSGLIGFFMGGADRGPVVRTTAIVGFLTAALIALDKYMSYWAVYANSSRVRGRPIATVGASTPGLGGNFWVQGIDLYTHLLLPTIAIILISFAGYTRYSRASLLEVMNQDYIRTARAKGLTQRTVVVRHAFRNALIPITTIIAFDVGAIVGGAVVTETVFGWTGMGRLFVDGINHVDPNPVMAFFVVTGTLAVLFNLIADLVYAALDPRIKVG</sequence>
<keyword evidence="2 7" id="KW-0813">Transport</keyword>
<feature type="domain" description="ABC transmembrane type-1" evidence="8">
    <location>
        <begin position="95"/>
        <end position="495"/>
    </location>
</feature>
<gene>
    <name evidence="9" type="ORF">GCM10009807_21420</name>
</gene>
<proteinExistence type="inferred from homology"/>
<evidence type="ECO:0000256" key="5">
    <source>
        <dbReference type="ARBA" id="ARBA00022989"/>
    </source>
</evidence>
<reference evidence="9 10" key="1">
    <citation type="journal article" date="2019" name="Int. J. Syst. Evol. Microbiol.">
        <title>The Global Catalogue of Microorganisms (GCM) 10K type strain sequencing project: providing services to taxonomists for standard genome sequencing and annotation.</title>
        <authorList>
            <consortium name="The Broad Institute Genomics Platform"/>
            <consortium name="The Broad Institute Genome Sequencing Center for Infectious Disease"/>
            <person name="Wu L."/>
            <person name="Ma J."/>
        </authorList>
    </citation>
    <scope>NUCLEOTIDE SEQUENCE [LARGE SCALE GENOMIC DNA]</scope>
    <source>
        <strain evidence="9 10">JCM 15575</strain>
    </source>
</reference>
<keyword evidence="5 7" id="KW-1133">Transmembrane helix</keyword>
<keyword evidence="3" id="KW-1003">Cell membrane</keyword>